<accession>A0ACA9QUJ0</accession>
<protein>
    <submittedName>
        <fullName evidence="1">13938_t:CDS:1</fullName>
    </submittedName>
</protein>
<sequence length="510" mass="59474">EEKHEEQGFFDKPEIEEANLQRPHTQAHHEELQPVQELPIHEEGFLDLDVEVPWPVPFPDNKKHRVIWQNGIRTAKDMFKVDGAEYTFSTWFTEAKEIDLASVILGAENEDEAMQKVYLQCLYQNYSEEEEINKIIKLVVDAYRASDKRSKAWLEHMEQEIESKKFEARMTEKRAQEILNAIDNGEFLIRVKFIRDDSVYGDKSQTKIAFKIIDKYEPIRESKKAGIDEKFLVREVSEQSERGHGLTEIRWQKINDWEKKICISGARVQDVAELEKILKRPIKLLDITHGTIFNSGKYRSGKYEEIGMVVHNGHAFPRNQHFPRDRMVEYYKGDTWEAISNTLRGPQAIWLMGVGDTSQTISQFVLEDGRTFRTWKKHTEIIEACKQLINDTIDWQYQEEIINKEKKLILSESLKVVDLAEQYSISGKVNKNIRQACVEHRHGGRWNVPDYHVNDVVCIDMKECYPAIAVNRELPEDDITGFAQRFPSGTENILRVEVEKDVGKKKDGHL</sequence>
<name>A0ACA9QUJ0_9GLOM</name>
<gene>
    <name evidence="1" type="ORF">RPERSI_LOCUS15460</name>
</gene>
<feature type="non-terminal residue" evidence="1">
    <location>
        <position position="1"/>
    </location>
</feature>
<keyword evidence="2" id="KW-1185">Reference proteome</keyword>
<organism evidence="1 2">
    <name type="scientific">Racocetra persica</name>
    <dbReference type="NCBI Taxonomy" id="160502"/>
    <lineage>
        <taxon>Eukaryota</taxon>
        <taxon>Fungi</taxon>
        <taxon>Fungi incertae sedis</taxon>
        <taxon>Mucoromycota</taxon>
        <taxon>Glomeromycotina</taxon>
        <taxon>Glomeromycetes</taxon>
        <taxon>Diversisporales</taxon>
        <taxon>Gigasporaceae</taxon>
        <taxon>Racocetra</taxon>
    </lineage>
</organism>
<evidence type="ECO:0000313" key="2">
    <source>
        <dbReference type="Proteomes" id="UP000789920"/>
    </source>
</evidence>
<dbReference type="Proteomes" id="UP000789920">
    <property type="component" value="Unassembled WGS sequence"/>
</dbReference>
<dbReference type="EMBL" id="CAJVQC010037157">
    <property type="protein sequence ID" value="CAG8763061.1"/>
    <property type="molecule type" value="Genomic_DNA"/>
</dbReference>
<comment type="caution">
    <text evidence="1">The sequence shown here is derived from an EMBL/GenBank/DDBJ whole genome shotgun (WGS) entry which is preliminary data.</text>
</comment>
<feature type="non-terminal residue" evidence="1">
    <location>
        <position position="510"/>
    </location>
</feature>
<reference evidence="1" key="1">
    <citation type="submission" date="2021-06" db="EMBL/GenBank/DDBJ databases">
        <authorList>
            <person name="Kallberg Y."/>
            <person name="Tangrot J."/>
            <person name="Rosling A."/>
        </authorList>
    </citation>
    <scope>NUCLEOTIDE SEQUENCE</scope>
    <source>
        <strain evidence="1">MA461A</strain>
    </source>
</reference>
<proteinExistence type="predicted"/>
<evidence type="ECO:0000313" key="1">
    <source>
        <dbReference type="EMBL" id="CAG8763061.1"/>
    </source>
</evidence>